<evidence type="ECO:0000256" key="5">
    <source>
        <dbReference type="ARBA" id="ARBA00023136"/>
    </source>
</evidence>
<evidence type="ECO:0000313" key="8">
    <source>
        <dbReference type="Proteomes" id="UP000215027"/>
    </source>
</evidence>
<evidence type="ECO:0000256" key="6">
    <source>
        <dbReference type="SAM" id="Phobius"/>
    </source>
</evidence>
<gene>
    <name evidence="7" type="ORF">CFX0092_A3024</name>
</gene>
<feature type="transmembrane region" description="Helical" evidence="6">
    <location>
        <begin position="279"/>
        <end position="304"/>
    </location>
</feature>
<dbReference type="Proteomes" id="UP000215027">
    <property type="component" value="Chromosome I"/>
</dbReference>
<dbReference type="EMBL" id="LN890655">
    <property type="protein sequence ID" value="CUS04902.2"/>
    <property type="molecule type" value="Genomic_DNA"/>
</dbReference>
<reference evidence="7" key="1">
    <citation type="submission" date="2016-01" db="EMBL/GenBank/DDBJ databases">
        <authorList>
            <person name="Mcilroy J.S."/>
            <person name="Karst M S."/>
            <person name="Albertsen M."/>
        </authorList>
    </citation>
    <scope>NUCLEOTIDE SEQUENCE</scope>
    <source>
        <strain evidence="7">Cfx-K</strain>
    </source>
</reference>
<keyword evidence="5 6" id="KW-0472">Membrane</keyword>
<keyword evidence="4 6" id="KW-1133">Transmembrane helix</keyword>
<evidence type="ECO:0000313" key="7">
    <source>
        <dbReference type="EMBL" id="CUS04902.2"/>
    </source>
</evidence>
<sequence>MGKFVRANRKKLLGLSQIALSILLLVWLFGHVSLQEVVQTLASIHWGWYALAFLLFQINVVIRAYRWYVLLRALNDEPKFGYLVYLYYIGFFANNFIPSGFGGDLVKVVSLRQSHGRGAEALSSVLMERVTGLVGSSLIALVALLWNLAAHALTLDLPWFLWALIVVTALGIPVAFFIARWSNPIGLINRLYPKATGLPFYAKFENLVNTIHRYPVRALISSLLISLPFTLNLILVQVTIAWALGIHLPFRIFALFVPIIAIINLLPITFNGLGLREGIYTFLFVPVGVPAATAVSMSLAFYFLRFSAGLLGGLMYAFRSILSFARPPEAHEV</sequence>
<feature type="transmembrane region" description="Helical" evidence="6">
    <location>
        <begin position="223"/>
        <end position="245"/>
    </location>
</feature>
<dbReference type="InterPro" id="IPR022791">
    <property type="entry name" value="L-PG_synthase/AglD"/>
</dbReference>
<evidence type="ECO:0000256" key="4">
    <source>
        <dbReference type="ARBA" id="ARBA00022989"/>
    </source>
</evidence>
<dbReference type="PANTHER" id="PTHR40277">
    <property type="entry name" value="BLL5419 PROTEIN"/>
    <property type="match status" value="1"/>
</dbReference>
<dbReference type="AlphaFoldDB" id="A0A160T534"/>
<comment type="subcellular location">
    <subcellularLocation>
        <location evidence="1">Cell membrane</location>
        <topology evidence="1">Multi-pass membrane protein</topology>
    </subcellularLocation>
</comment>
<feature type="transmembrane region" description="Helical" evidence="6">
    <location>
        <begin position="252"/>
        <end position="273"/>
    </location>
</feature>
<dbReference type="OrthoDB" id="5470260at2"/>
<dbReference type="PANTHER" id="PTHR40277:SF1">
    <property type="entry name" value="BLL5419 PROTEIN"/>
    <property type="match status" value="1"/>
</dbReference>
<name>A0A160T534_9CHLR</name>
<keyword evidence="2" id="KW-1003">Cell membrane</keyword>
<keyword evidence="8" id="KW-1185">Reference proteome</keyword>
<feature type="transmembrane region" description="Helical" evidence="6">
    <location>
        <begin position="130"/>
        <end position="148"/>
    </location>
</feature>
<keyword evidence="3 6" id="KW-0812">Transmembrane</keyword>
<accession>A0A160T534</accession>
<evidence type="ECO:0000256" key="1">
    <source>
        <dbReference type="ARBA" id="ARBA00004651"/>
    </source>
</evidence>
<evidence type="ECO:0000256" key="2">
    <source>
        <dbReference type="ARBA" id="ARBA00022475"/>
    </source>
</evidence>
<feature type="transmembrane region" description="Helical" evidence="6">
    <location>
        <begin position="46"/>
        <end position="68"/>
    </location>
</feature>
<feature type="transmembrane region" description="Helical" evidence="6">
    <location>
        <begin position="12"/>
        <end position="34"/>
    </location>
</feature>
<proteinExistence type="predicted"/>
<dbReference type="NCBIfam" id="TIGR00374">
    <property type="entry name" value="flippase-like domain"/>
    <property type="match status" value="1"/>
</dbReference>
<evidence type="ECO:0000256" key="3">
    <source>
        <dbReference type="ARBA" id="ARBA00022692"/>
    </source>
</evidence>
<feature type="transmembrane region" description="Helical" evidence="6">
    <location>
        <begin position="160"/>
        <end position="181"/>
    </location>
</feature>
<organism evidence="7 8">
    <name type="scientific">Candidatus Promineifilum breve</name>
    <dbReference type="NCBI Taxonomy" id="1806508"/>
    <lineage>
        <taxon>Bacteria</taxon>
        <taxon>Bacillati</taxon>
        <taxon>Chloroflexota</taxon>
        <taxon>Ardenticatenia</taxon>
        <taxon>Candidatus Promineifilales</taxon>
        <taxon>Candidatus Promineifilaceae</taxon>
        <taxon>Candidatus Promineifilum</taxon>
    </lineage>
</organism>
<dbReference type="RefSeq" id="WP_095044177.1">
    <property type="nucleotide sequence ID" value="NZ_LN890655.1"/>
</dbReference>
<dbReference type="GO" id="GO:0005886">
    <property type="term" value="C:plasma membrane"/>
    <property type="evidence" value="ECO:0007669"/>
    <property type="project" value="UniProtKB-SubCell"/>
</dbReference>
<dbReference type="KEGG" id="pbf:CFX0092_A3024"/>
<dbReference type="Pfam" id="PF03706">
    <property type="entry name" value="LPG_synthase_TM"/>
    <property type="match status" value="1"/>
</dbReference>
<protein>
    <submittedName>
        <fullName evidence="7">Uncharacterized protein</fullName>
    </submittedName>
</protein>